<keyword evidence="1" id="KW-0472">Membrane</keyword>
<feature type="transmembrane region" description="Helical" evidence="1">
    <location>
        <begin position="38"/>
        <end position="55"/>
    </location>
</feature>
<name>A0A845UXY8_9GAMM</name>
<keyword evidence="1" id="KW-1133">Transmembrane helix</keyword>
<feature type="transmembrane region" description="Helical" evidence="1">
    <location>
        <begin position="121"/>
        <end position="143"/>
    </location>
</feature>
<dbReference type="PANTHER" id="PTHR41795:SF1">
    <property type="entry name" value="EXOPOLYSACCHARIDE SYNTHESIS PROTEIN"/>
    <property type="match status" value="1"/>
</dbReference>
<dbReference type="Proteomes" id="UP000484885">
    <property type="component" value="Unassembled WGS sequence"/>
</dbReference>
<gene>
    <name evidence="2" type="ORF">G3I74_05055</name>
</gene>
<dbReference type="RefSeq" id="WP_164210498.1">
    <property type="nucleotide sequence ID" value="NZ_JAAGSC010000037.1"/>
</dbReference>
<accession>A0A845UXY8</accession>
<evidence type="ECO:0000313" key="3">
    <source>
        <dbReference type="Proteomes" id="UP000484885"/>
    </source>
</evidence>
<comment type="caution">
    <text evidence="2">The sequence shown here is derived from an EMBL/GenBank/DDBJ whole genome shotgun (WGS) entry which is preliminary data.</text>
</comment>
<keyword evidence="1" id="KW-0812">Transmembrane</keyword>
<protein>
    <submittedName>
        <fullName evidence="2">Exopolysaccharide biosynthesis protein</fullName>
    </submittedName>
</protein>
<organism evidence="2 3">
    <name type="scientific">Wenzhouxiangella limi</name>
    <dbReference type="NCBI Taxonomy" id="2707351"/>
    <lineage>
        <taxon>Bacteria</taxon>
        <taxon>Pseudomonadati</taxon>
        <taxon>Pseudomonadota</taxon>
        <taxon>Gammaproteobacteria</taxon>
        <taxon>Chromatiales</taxon>
        <taxon>Wenzhouxiangellaceae</taxon>
        <taxon>Wenzhouxiangella</taxon>
    </lineage>
</organism>
<dbReference type="PANTHER" id="PTHR41795">
    <property type="entry name" value="EXOPOLYSACCHARIDE SYNTHESIS PROTEIN"/>
    <property type="match status" value="1"/>
</dbReference>
<proteinExistence type="predicted"/>
<dbReference type="EMBL" id="JAAGSC010000037">
    <property type="protein sequence ID" value="NDY95092.1"/>
    <property type="molecule type" value="Genomic_DNA"/>
</dbReference>
<keyword evidence="3" id="KW-1185">Reference proteome</keyword>
<dbReference type="PIRSF" id="PIRSF033239">
    <property type="entry name" value="ExoD"/>
    <property type="match status" value="1"/>
</dbReference>
<sequence length="197" mass="21640">MDPDIRSLRQLLNTLRTIDLDHSPVDLDDILQVTGRRSFGPILLVAGLVTLAPLIGDIPGVPTLMALLVIVVSVQLLAGRRRIWLPRFLRERSITRPALEKTLDRLERPARFIDRFFRPRLSFLVMGPGSHVIGSSALLVALIMPMLEFIPFSATLAGAALTAFGLSLIARDGYLAIFSLGTTAAVIALVIYQAMTW</sequence>
<feature type="transmembrane region" description="Helical" evidence="1">
    <location>
        <begin position="174"/>
        <end position="195"/>
    </location>
</feature>
<feature type="transmembrane region" description="Helical" evidence="1">
    <location>
        <begin position="61"/>
        <end position="78"/>
    </location>
</feature>
<dbReference type="AlphaFoldDB" id="A0A845UXY8"/>
<evidence type="ECO:0000313" key="2">
    <source>
        <dbReference type="EMBL" id="NDY95092.1"/>
    </source>
</evidence>
<dbReference type="InterPro" id="IPR010331">
    <property type="entry name" value="ExoD"/>
</dbReference>
<reference evidence="2 3" key="1">
    <citation type="submission" date="2020-02" db="EMBL/GenBank/DDBJ databases">
        <authorList>
            <person name="Zhang X.-Y."/>
        </authorList>
    </citation>
    <scope>NUCLEOTIDE SEQUENCE [LARGE SCALE GENOMIC DNA]</scope>
    <source>
        <strain evidence="2 3">C33</strain>
    </source>
</reference>
<feature type="transmembrane region" description="Helical" evidence="1">
    <location>
        <begin position="149"/>
        <end position="169"/>
    </location>
</feature>
<evidence type="ECO:0000256" key="1">
    <source>
        <dbReference type="SAM" id="Phobius"/>
    </source>
</evidence>
<dbReference type="Pfam" id="PF06055">
    <property type="entry name" value="ExoD"/>
    <property type="match status" value="1"/>
</dbReference>